<dbReference type="EMBL" id="HG741857">
    <property type="protein sequence ID" value="CDP21198.1"/>
    <property type="molecule type" value="Genomic_DNA"/>
</dbReference>
<name>A0A068VND1_COFCA</name>
<dbReference type="Proteomes" id="UP000295252">
    <property type="component" value="Unassembled WGS sequence"/>
</dbReference>
<organism evidence="1 2">
    <name type="scientific">Coffea canephora</name>
    <name type="common">Robusta coffee</name>
    <dbReference type="NCBI Taxonomy" id="49390"/>
    <lineage>
        <taxon>Eukaryota</taxon>
        <taxon>Viridiplantae</taxon>
        <taxon>Streptophyta</taxon>
        <taxon>Embryophyta</taxon>
        <taxon>Tracheophyta</taxon>
        <taxon>Spermatophyta</taxon>
        <taxon>Magnoliopsida</taxon>
        <taxon>eudicotyledons</taxon>
        <taxon>Gunneridae</taxon>
        <taxon>Pentapetalae</taxon>
        <taxon>asterids</taxon>
        <taxon>lamiids</taxon>
        <taxon>Gentianales</taxon>
        <taxon>Rubiaceae</taxon>
        <taxon>Ixoroideae</taxon>
        <taxon>Gardenieae complex</taxon>
        <taxon>Bertiereae - Coffeeae clade</taxon>
        <taxon>Coffeeae</taxon>
        <taxon>Coffea</taxon>
    </lineage>
</organism>
<dbReference type="InParanoid" id="A0A068VND1"/>
<dbReference type="Gramene" id="CDP21198">
    <property type="protein sequence ID" value="CDP21198"/>
    <property type="gene ID" value="GSCOC_T00004533001"/>
</dbReference>
<keyword evidence="2" id="KW-1185">Reference proteome</keyword>
<feature type="non-terminal residue" evidence="1">
    <location>
        <position position="142"/>
    </location>
</feature>
<evidence type="ECO:0000313" key="2">
    <source>
        <dbReference type="Proteomes" id="UP000295252"/>
    </source>
</evidence>
<accession>A0A068VND1</accession>
<evidence type="ECO:0000313" key="1">
    <source>
        <dbReference type="EMBL" id="CDP21198.1"/>
    </source>
</evidence>
<sequence length="142" mass="16370">MYLQRTFVIPLECTSIPYTTRKGFFTSQLMPVQNKVGQLALARCIPFMILISYKKRHLILLHAIEGSFNIVFGLVKDLSCEPFNLLNGAWVGHSLSPSKFRFTEDYSFFMKCKDQNNCSAILFVIFFSSFSGWQEVEDCSRK</sequence>
<proteinExistence type="predicted"/>
<gene>
    <name evidence="1" type="ORF">GSCOC_T00004533001</name>
</gene>
<dbReference type="AlphaFoldDB" id="A0A068VND1"/>
<reference evidence="2" key="1">
    <citation type="journal article" date="2014" name="Science">
        <title>The coffee genome provides insight into the convergent evolution of caffeine biosynthesis.</title>
        <authorList>
            <person name="Denoeud F."/>
            <person name="Carretero-Paulet L."/>
            <person name="Dereeper A."/>
            <person name="Droc G."/>
            <person name="Guyot R."/>
            <person name="Pietrella M."/>
            <person name="Zheng C."/>
            <person name="Alberti A."/>
            <person name="Anthony F."/>
            <person name="Aprea G."/>
            <person name="Aury J.M."/>
            <person name="Bento P."/>
            <person name="Bernard M."/>
            <person name="Bocs S."/>
            <person name="Campa C."/>
            <person name="Cenci A."/>
            <person name="Combes M.C."/>
            <person name="Crouzillat D."/>
            <person name="Da Silva C."/>
            <person name="Daddiego L."/>
            <person name="De Bellis F."/>
            <person name="Dussert S."/>
            <person name="Garsmeur O."/>
            <person name="Gayraud T."/>
            <person name="Guignon V."/>
            <person name="Jahn K."/>
            <person name="Jamilloux V."/>
            <person name="Joet T."/>
            <person name="Labadie K."/>
            <person name="Lan T."/>
            <person name="Leclercq J."/>
            <person name="Lepelley M."/>
            <person name="Leroy T."/>
            <person name="Li L.T."/>
            <person name="Librado P."/>
            <person name="Lopez L."/>
            <person name="Munoz A."/>
            <person name="Noel B."/>
            <person name="Pallavicini A."/>
            <person name="Perrotta G."/>
            <person name="Poncet V."/>
            <person name="Pot D."/>
            <person name="Priyono X."/>
            <person name="Rigoreau M."/>
            <person name="Rouard M."/>
            <person name="Rozas J."/>
            <person name="Tranchant-Dubreuil C."/>
            <person name="VanBuren R."/>
            <person name="Zhang Q."/>
            <person name="Andrade A.C."/>
            <person name="Argout X."/>
            <person name="Bertrand B."/>
            <person name="de Kochko A."/>
            <person name="Graziosi G."/>
            <person name="Henry R.J."/>
            <person name="Jayarama X."/>
            <person name="Ming R."/>
            <person name="Nagai C."/>
            <person name="Rounsley S."/>
            <person name="Sankoff D."/>
            <person name="Giuliano G."/>
            <person name="Albert V.A."/>
            <person name="Wincker P."/>
            <person name="Lashermes P."/>
        </authorList>
    </citation>
    <scope>NUCLEOTIDE SEQUENCE [LARGE SCALE GENOMIC DNA]</scope>
    <source>
        <strain evidence="2">cv. DH200-94</strain>
    </source>
</reference>
<protein>
    <submittedName>
        <fullName evidence="1">DH200=94 genomic scaffold, scaffold_2773</fullName>
    </submittedName>
</protein>